<feature type="compositionally biased region" description="Polar residues" evidence="1">
    <location>
        <begin position="60"/>
        <end position="88"/>
    </location>
</feature>
<evidence type="ECO:0000313" key="4">
    <source>
        <dbReference type="Proteomes" id="UP001521116"/>
    </source>
</evidence>
<keyword evidence="2" id="KW-0472">Membrane</keyword>
<dbReference type="EMBL" id="JAJVDC020000098">
    <property type="protein sequence ID" value="KAL1625128.1"/>
    <property type="molecule type" value="Genomic_DNA"/>
</dbReference>
<comment type="caution">
    <text evidence="3">The sequence shown here is derived from an EMBL/GenBank/DDBJ whole genome shotgun (WGS) entry which is preliminary data.</text>
</comment>
<keyword evidence="2" id="KW-1133">Transmembrane helix</keyword>
<sequence length="317" mass="35030">MRNEAMYTALNRLGFKTYHMLEAIKNPSRDLAFWSQGIDLKMAHQGSLHLPDSSPEKANGHSNGHASPNDDTTATLNGHTVTLKSSDPSLPPPYGRAEFDKLLGNFDATCDVPTALFVTSPPGAYHPLPSPNTRRTPTNTSSSSFIPDLLAAYPEALVIFTVRTPRSWARSMSTSVGVVLGWRCWSYLRLFDRSFVAPWLRLAQTIGVYLGTKNWDDEARLVAAYEAHVAEVRRLVPPERLLVFGAGEAGGCGYAWEPLCRFLGVAVPEGEAYPRINDAEGFIDIHLMLRNIAMAKMVAQLAAPVVVAAGAYWWWWR</sequence>
<dbReference type="SUPFAM" id="SSF52540">
    <property type="entry name" value="P-loop containing nucleoside triphosphate hydrolases"/>
    <property type="match status" value="1"/>
</dbReference>
<keyword evidence="4" id="KW-1185">Reference proteome</keyword>
<dbReference type="InterPro" id="IPR040632">
    <property type="entry name" value="Sulfotransfer_4"/>
</dbReference>
<accession>A0ABR3SNE1</accession>
<gene>
    <name evidence="3" type="ORF">SLS56_007473</name>
</gene>
<feature type="transmembrane region" description="Helical" evidence="2">
    <location>
        <begin position="297"/>
        <end position="316"/>
    </location>
</feature>
<protein>
    <submittedName>
        <fullName evidence="3">Uncharacterized protein</fullName>
    </submittedName>
</protein>
<evidence type="ECO:0000256" key="2">
    <source>
        <dbReference type="SAM" id="Phobius"/>
    </source>
</evidence>
<dbReference type="Pfam" id="PF17784">
    <property type="entry name" value="Sulfotransfer_4"/>
    <property type="match status" value="2"/>
</dbReference>
<dbReference type="PANTHER" id="PTHR36978">
    <property type="entry name" value="P-LOOP CONTAINING NUCLEOTIDE TRIPHOSPHATE HYDROLASE"/>
    <property type="match status" value="1"/>
</dbReference>
<organism evidence="3 4">
    <name type="scientific">Neofusicoccum ribis</name>
    <dbReference type="NCBI Taxonomy" id="45134"/>
    <lineage>
        <taxon>Eukaryota</taxon>
        <taxon>Fungi</taxon>
        <taxon>Dikarya</taxon>
        <taxon>Ascomycota</taxon>
        <taxon>Pezizomycotina</taxon>
        <taxon>Dothideomycetes</taxon>
        <taxon>Dothideomycetes incertae sedis</taxon>
        <taxon>Botryosphaeriales</taxon>
        <taxon>Botryosphaeriaceae</taxon>
        <taxon>Neofusicoccum</taxon>
    </lineage>
</organism>
<feature type="region of interest" description="Disordered" evidence="1">
    <location>
        <begin position="46"/>
        <end position="92"/>
    </location>
</feature>
<evidence type="ECO:0000256" key="1">
    <source>
        <dbReference type="SAM" id="MobiDB-lite"/>
    </source>
</evidence>
<dbReference type="PANTHER" id="PTHR36978:SF4">
    <property type="entry name" value="P-LOOP CONTAINING NUCLEOSIDE TRIPHOSPHATE HYDROLASE PROTEIN"/>
    <property type="match status" value="1"/>
</dbReference>
<dbReference type="Proteomes" id="UP001521116">
    <property type="component" value="Unassembled WGS sequence"/>
</dbReference>
<reference evidence="3 4" key="1">
    <citation type="submission" date="2024-02" db="EMBL/GenBank/DDBJ databases">
        <title>De novo assembly and annotation of 12 fungi associated with fruit tree decline syndrome in Ontario, Canada.</title>
        <authorList>
            <person name="Sulman M."/>
            <person name="Ellouze W."/>
            <person name="Ilyukhin E."/>
        </authorList>
    </citation>
    <scope>NUCLEOTIDE SEQUENCE [LARGE SCALE GENOMIC DNA]</scope>
    <source>
        <strain evidence="3 4">M1-105</strain>
    </source>
</reference>
<evidence type="ECO:0000313" key="3">
    <source>
        <dbReference type="EMBL" id="KAL1625128.1"/>
    </source>
</evidence>
<name>A0ABR3SNE1_9PEZI</name>
<keyword evidence="2" id="KW-0812">Transmembrane</keyword>
<dbReference type="Gene3D" id="3.40.50.300">
    <property type="entry name" value="P-loop containing nucleotide triphosphate hydrolases"/>
    <property type="match status" value="1"/>
</dbReference>
<dbReference type="InterPro" id="IPR027417">
    <property type="entry name" value="P-loop_NTPase"/>
</dbReference>
<proteinExistence type="predicted"/>